<dbReference type="GO" id="GO:0016787">
    <property type="term" value="F:hydrolase activity"/>
    <property type="evidence" value="ECO:0007669"/>
    <property type="project" value="UniProtKB-KW"/>
</dbReference>
<dbReference type="Pfam" id="PF01738">
    <property type="entry name" value="DLH"/>
    <property type="match status" value="1"/>
</dbReference>
<dbReference type="AlphaFoldDB" id="A0A380G8V1"/>
<dbReference type="SUPFAM" id="SSF53474">
    <property type="entry name" value="alpha/beta-Hydrolases"/>
    <property type="match status" value="1"/>
</dbReference>
<proteinExistence type="predicted"/>
<keyword evidence="3" id="KW-1185">Reference proteome</keyword>
<keyword evidence="2" id="KW-0378">Hydrolase</keyword>
<reference evidence="2 3" key="1">
    <citation type="submission" date="2018-06" db="EMBL/GenBank/DDBJ databases">
        <authorList>
            <consortium name="Pathogen Informatics"/>
            <person name="Doyle S."/>
        </authorList>
    </citation>
    <scope>NUCLEOTIDE SEQUENCE [LARGE SCALE GENOMIC DNA]</scope>
    <source>
        <strain evidence="3">NCTC 11048</strain>
    </source>
</reference>
<gene>
    <name evidence="2" type="ORF">NCTC11048_01471</name>
</gene>
<dbReference type="InterPro" id="IPR002925">
    <property type="entry name" value="Dienelactn_hydro"/>
</dbReference>
<dbReference type="InterPro" id="IPR051411">
    <property type="entry name" value="Polyketide_trans_af380"/>
</dbReference>
<accession>A0A380G8V1</accession>
<dbReference type="OrthoDB" id="9805123at2"/>
<dbReference type="EMBL" id="UHDP01000003">
    <property type="protein sequence ID" value="SUM46421.1"/>
    <property type="molecule type" value="Genomic_DNA"/>
</dbReference>
<dbReference type="Proteomes" id="UP000255549">
    <property type="component" value="Unassembled WGS sequence"/>
</dbReference>
<dbReference type="Gene3D" id="3.40.50.1820">
    <property type="entry name" value="alpha/beta hydrolase"/>
    <property type="match status" value="1"/>
</dbReference>
<evidence type="ECO:0000313" key="2">
    <source>
        <dbReference type="EMBL" id="SUM46421.1"/>
    </source>
</evidence>
<sequence length="307" mass="33826">MKTENVKFKTRGIHTAGILRIPDGVASQTLPTIIVMHPISSVKEQTASIYAEKLTEEGFVTFAFDAGHQGELAEAPDYIENPYYRVEDIKYAIDYLNTRDVVDNARIGILGICGGGGYAVNASLTDKRIKVVGTVVAADFGTLIREGDLSPDAALDTLHSVAQQREAEATGAEVSYTQYIPDSEEQLKEAGINDIDIVQAVNYYRTDRGHHANAINRYRQISIGDIAGFDAFHLADKLLDQPLYIVAGNIPGGFGSYRFAYELFDKAYTRVKKLHIVEGASHYDLYDQPKPVAEALSGLIPFYKEKL</sequence>
<dbReference type="STRING" id="1141106.GCA_000308095_01404"/>
<name>A0A380G8V1_STAIN</name>
<dbReference type="InterPro" id="IPR029058">
    <property type="entry name" value="AB_hydrolase_fold"/>
</dbReference>
<evidence type="ECO:0000313" key="3">
    <source>
        <dbReference type="Proteomes" id="UP000255549"/>
    </source>
</evidence>
<evidence type="ECO:0000259" key="1">
    <source>
        <dbReference type="Pfam" id="PF01738"/>
    </source>
</evidence>
<dbReference type="PANTHER" id="PTHR47751">
    <property type="entry name" value="SUPERFAMILY HYDROLASE, PUTATIVE (AFU_ORTHOLOGUE AFUA_2G16580)-RELATED"/>
    <property type="match status" value="1"/>
</dbReference>
<feature type="domain" description="Dienelactone hydrolase" evidence="1">
    <location>
        <begin position="19"/>
        <end position="130"/>
    </location>
</feature>
<dbReference type="RefSeq" id="WP_019168388.1">
    <property type="nucleotide sequence ID" value="NZ_CAIB01000144.1"/>
</dbReference>
<protein>
    <submittedName>
        <fullName evidence="2">Alpha/beta hydrolase</fullName>
    </submittedName>
</protein>
<dbReference type="PANTHER" id="PTHR47751:SF1">
    <property type="entry name" value="SUPERFAMILY HYDROLASE, PUTATIVE (AFU_ORTHOLOGUE AFUA_2G16580)-RELATED"/>
    <property type="match status" value="1"/>
</dbReference>
<organism evidence="2 3">
    <name type="scientific">Staphylococcus intermedius NCTC 11048</name>
    <dbReference type="NCBI Taxonomy" id="1141106"/>
    <lineage>
        <taxon>Bacteria</taxon>
        <taxon>Bacillati</taxon>
        <taxon>Bacillota</taxon>
        <taxon>Bacilli</taxon>
        <taxon>Bacillales</taxon>
        <taxon>Staphylococcaceae</taxon>
        <taxon>Staphylococcus</taxon>
        <taxon>Staphylococcus intermedius group</taxon>
    </lineage>
</organism>
<dbReference type="Gene3D" id="1.10.10.800">
    <property type="match status" value="1"/>
</dbReference>